<protein>
    <submittedName>
        <fullName evidence="1">Uncharacterized protein</fullName>
    </submittedName>
</protein>
<reference evidence="1" key="1">
    <citation type="submission" date="2014-05" db="EMBL/GenBank/DDBJ databases">
        <authorList>
            <person name="Chronopoulou M."/>
        </authorList>
    </citation>
    <scope>NUCLEOTIDE SEQUENCE</scope>
    <source>
        <tissue evidence="1">Whole organism</tissue>
    </source>
</reference>
<proteinExistence type="predicted"/>
<name>A0A0K2UFV2_LEPSM</name>
<accession>A0A0K2UFV2</accession>
<organism evidence="1">
    <name type="scientific">Lepeophtheirus salmonis</name>
    <name type="common">Salmon louse</name>
    <name type="synonym">Caligus salmonis</name>
    <dbReference type="NCBI Taxonomy" id="72036"/>
    <lineage>
        <taxon>Eukaryota</taxon>
        <taxon>Metazoa</taxon>
        <taxon>Ecdysozoa</taxon>
        <taxon>Arthropoda</taxon>
        <taxon>Crustacea</taxon>
        <taxon>Multicrustacea</taxon>
        <taxon>Hexanauplia</taxon>
        <taxon>Copepoda</taxon>
        <taxon>Siphonostomatoida</taxon>
        <taxon>Caligidae</taxon>
        <taxon>Lepeophtheirus</taxon>
    </lineage>
</organism>
<dbReference type="AlphaFoldDB" id="A0A0K2UFV2"/>
<evidence type="ECO:0000313" key="1">
    <source>
        <dbReference type="EMBL" id="CDW36591.1"/>
    </source>
</evidence>
<dbReference type="EMBL" id="HACA01019230">
    <property type="protein sequence ID" value="CDW36591.1"/>
    <property type="molecule type" value="Transcribed_RNA"/>
</dbReference>
<sequence>MEPRVLTFPPPKTSTGPVFLIIFDLSTRCFERHRLYPESIVQLERDGRTKRRR</sequence>